<keyword evidence="2" id="KW-1185">Reference proteome</keyword>
<dbReference type="Proteomes" id="UP001139031">
    <property type="component" value="Unassembled WGS sequence"/>
</dbReference>
<proteinExistence type="predicted"/>
<evidence type="ECO:0000313" key="2">
    <source>
        <dbReference type="Proteomes" id="UP001139031"/>
    </source>
</evidence>
<comment type="caution">
    <text evidence="1">The sequence shown here is derived from an EMBL/GenBank/DDBJ whole genome shotgun (WGS) entry which is preliminary data.</text>
</comment>
<organism evidence="1 2">
    <name type="scientific">Nannocystis pusilla</name>
    <dbReference type="NCBI Taxonomy" id="889268"/>
    <lineage>
        <taxon>Bacteria</taxon>
        <taxon>Pseudomonadati</taxon>
        <taxon>Myxococcota</taxon>
        <taxon>Polyangia</taxon>
        <taxon>Nannocystales</taxon>
        <taxon>Nannocystaceae</taxon>
        <taxon>Nannocystis</taxon>
    </lineage>
</organism>
<dbReference type="RefSeq" id="WP_224193703.1">
    <property type="nucleotide sequence ID" value="NZ_JAIRAU010000028.1"/>
</dbReference>
<evidence type="ECO:0000313" key="1">
    <source>
        <dbReference type="EMBL" id="MBZ5711940.1"/>
    </source>
</evidence>
<reference evidence="1" key="1">
    <citation type="submission" date="2021-08" db="EMBL/GenBank/DDBJ databases">
        <authorList>
            <person name="Stevens D.C."/>
        </authorList>
    </citation>
    <scope>NUCLEOTIDE SEQUENCE</scope>
    <source>
        <strain evidence="1">DSM 53165</strain>
    </source>
</reference>
<protein>
    <recommendedName>
        <fullName evidence="3">Lipoprotein</fullName>
    </recommendedName>
</protein>
<gene>
    <name evidence="1" type="ORF">K7C98_22080</name>
</gene>
<name>A0ABS7TUX0_9BACT</name>
<sequence>MCLLSLTLAGPGCHGRIPKSGPTRESGQSGLMNETFAAKNACNPENHLRPFIIEWDATDRSSFEAYAADDVVVVRYEGCNMQILEECRNDSVRGEQGAYKPVEWTSGALEKLNISNQGELVAKLPLSVGTLGGRVAGGEKFSMEYFVAGTRNSTRSAVYREDIAGNPGCEGATHFVYGINLGAFALGSVTEFVAEASASLYGFGAGGKNERSRTADKQGGDLGTCKGDSAKEVDGCKSPIRLTLRPIREGANPEKEAMKAPESEESLNAAGVINAKMEMSEEARSRMEAAQQRFTSRDGKGCLAELDAYDKLEPKRKSTDGKNGVAQWRAWCLMVAGKCDAGKVLARKVLESFAQPPVNSPEQIDKAVEHMVGQHCQGKMSPRDELIKVSTALMMANTGTTKLSAKECEDSYKLLLKHKDVKPNDDEDFSIINAQRDHYAWVPGCFSRAGDCDRAWVIFKETFIPSRLPDMKDKAQAEQIARTSFESFNKKCAVKTAAK</sequence>
<accession>A0ABS7TUX0</accession>
<evidence type="ECO:0008006" key="3">
    <source>
        <dbReference type="Google" id="ProtNLM"/>
    </source>
</evidence>
<dbReference type="EMBL" id="JAIRAU010000028">
    <property type="protein sequence ID" value="MBZ5711940.1"/>
    <property type="molecule type" value="Genomic_DNA"/>
</dbReference>